<dbReference type="PANTHER" id="PTHR43415:SF3">
    <property type="entry name" value="GNAT-FAMILY ACETYLTRANSFERASE"/>
    <property type="match status" value="1"/>
</dbReference>
<proteinExistence type="predicted"/>
<comment type="caution">
    <text evidence="2">The sequence shown here is derived from an EMBL/GenBank/DDBJ whole genome shotgun (WGS) entry which is preliminary data.</text>
</comment>
<dbReference type="Proteomes" id="UP000243525">
    <property type="component" value="Unassembled WGS sequence"/>
</dbReference>
<evidence type="ECO:0000259" key="1">
    <source>
        <dbReference type="PROSITE" id="PS51186"/>
    </source>
</evidence>
<sequence>MPNNQLHFGKINLRPLEPEDLELLYQWENDSSLWQVSNTQAPFSRFILKQYLEESHRDIYETKQLRLIIEAEEAIAVGAIDLFDFDPFHQRAGIGILIYSPANRQKGYAADALQLMCRYAKETLGLHQLYANIGANNPASMGLFEKCGFSLSGTKKDWLNSPAGRIDEHIYQRIL</sequence>
<dbReference type="Gene3D" id="3.40.630.30">
    <property type="match status" value="1"/>
</dbReference>
<dbReference type="GO" id="GO:0016747">
    <property type="term" value="F:acyltransferase activity, transferring groups other than amino-acyl groups"/>
    <property type="evidence" value="ECO:0007669"/>
    <property type="project" value="InterPro"/>
</dbReference>
<dbReference type="Pfam" id="PF13302">
    <property type="entry name" value="Acetyltransf_3"/>
    <property type="match status" value="1"/>
</dbReference>
<dbReference type="PROSITE" id="PS51186">
    <property type="entry name" value="GNAT"/>
    <property type="match status" value="1"/>
</dbReference>
<dbReference type="CDD" id="cd04301">
    <property type="entry name" value="NAT_SF"/>
    <property type="match status" value="1"/>
</dbReference>
<dbReference type="InterPro" id="IPR016181">
    <property type="entry name" value="Acyl_CoA_acyltransferase"/>
</dbReference>
<feature type="domain" description="N-acetyltransferase" evidence="1">
    <location>
        <begin position="11"/>
        <end position="175"/>
    </location>
</feature>
<dbReference type="SUPFAM" id="SSF55729">
    <property type="entry name" value="Acyl-CoA N-acyltransferases (Nat)"/>
    <property type="match status" value="1"/>
</dbReference>
<reference evidence="2 3" key="1">
    <citation type="submission" date="2018-04" db="EMBL/GenBank/DDBJ databases">
        <title>Genomic Encyclopedia of Archaeal and Bacterial Type Strains, Phase II (KMG-II): from individual species to whole genera.</title>
        <authorList>
            <person name="Goeker M."/>
        </authorList>
    </citation>
    <scope>NUCLEOTIDE SEQUENCE [LARGE SCALE GENOMIC DNA]</scope>
    <source>
        <strain evidence="2 3">DSM 28823</strain>
    </source>
</reference>
<dbReference type="RefSeq" id="WP_107822834.1">
    <property type="nucleotide sequence ID" value="NZ_OY782574.1"/>
</dbReference>
<evidence type="ECO:0000313" key="3">
    <source>
        <dbReference type="Proteomes" id="UP000243525"/>
    </source>
</evidence>
<dbReference type="InterPro" id="IPR000182">
    <property type="entry name" value="GNAT_dom"/>
</dbReference>
<dbReference type="PANTHER" id="PTHR43415">
    <property type="entry name" value="SPERMIDINE N(1)-ACETYLTRANSFERASE"/>
    <property type="match status" value="1"/>
</dbReference>
<accession>A0A2T5BZV4</accession>
<gene>
    <name evidence="2" type="ORF">C8N47_1127</name>
</gene>
<keyword evidence="3" id="KW-1185">Reference proteome</keyword>
<organism evidence="2 3">
    <name type="scientific">Mangrovibacterium marinum</name>
    <dbReference type="NCBI Taxonomy" id="1639118"/>
    <lineage>
        <taxon>Bacteria</taxon>
        <taxon>Pseudomonadati</taxon>
        <taxon>Bacteroidota</taxon>
        <taxon>Bacteroidia</taxon>
        <taxon>Marinilabiliales</taxon>
        <taxon>Prolixibacteraceae</taxon>
        <taxon>Mangrovibacterium</taxon>
    </lineage>
</organism>
<keyword evidence="2" id="KW-0808">Transferase</keyword>
<evidence type="ECO:0000313" key="2">
    <source>
        <dbReference type="EMBL" id="PTN07845.1"/>
    </source>
</evidence>
<name>A0A2T5BZV4_9BACT</name>
<dbReference type="AlphaFoldDB" id="A0A2T5BZV4"/>
<protein>
    <submittedName>
        <fullName evidence="2">Diamine N-acetyltransferase</fullName>
    </submittedName>
</protein>
<dbReference type="OrthoDB" id="893030at2"/>
<dbReference type="EMBL" id="QAAD01000012">
    <property type="protein sequence ID" value="PTN07845.1"/>
    <property type="molecule type" value="Genomic_DNA"/>
</dbReference>